<dbReference type="AlphaFoldDB" id="A0A358DZU2"/>
<keyword evidence="3" id="KW-0804">Transcription</keyword>
<dbReference type="SUPFAM" id="SSF47413">
    <property type="entry name" value="lambda repressor-like DNA-binding domains"/>
    <property type="match status" value="1"/>
</dbReference>
<dbReference type="Proteomes" id="UP000264779">
    <property type="component" value="Unassembled WGS sequence"/>
</dbReference>
<sequence>MSPLSNTLGQRIRNARKSAGLSQEMLALKAKVDRSYMGRIERGEANITVDMLYQIALVIGVSPDTLLPDMNTVTFGD</sequence>
<dbReference type="SMART" id="SM00530">
    <property type="entry name" value="HTH_XRE"/>
    <property type="match status" value="1"/>
</dbReference>
<dbReference type="GO" id="GO:0005829">
    <property type="term" value="C:cytosol"/>
    <property type="evidence" value="ECO:0007669"/>
    <property type="project" value="TreeGrafter"/>
</dbReference>
<evidence type="ECO:0000256" key="1">
    <source>
        <dbReference type="ARBA" id="ARBA00023015"/>
    </source>
</evidence>
<dbReference type="InterPro" id="IPR010982">
    <property type="entry name" value="Lambda_DNA-bd_dom_sf"/>
</dbReference>
<dbReference type="PANTHER" id="PTHR46797">
    <property type="entry name" value="HTH-TYPE TRANSCRIPTIONAL REGULATOR"/>
    <property type="match status" value="1"/>
</dbReference>
<name>A0A358DZU2_9ALTE</name>
<evidence type="ECO:0000313" key="6">
    <source>
        <dbReference type="Proteomes" id="UP000264779"/>
    </source>
</evidence>
<organism evidence="5 6">
    <name type="scientific">Alteromonas australica</name>
    <dbReference type="NCBI Taxonomy" id="589873"/>
    <lineage>
        <taxon>Bacteria</taxon>
        <taxon>Pseudomonadati</taxon>
        <taxon>Pseudomonadota</taxon>
        <taxon>Gammaproteobacteria</taxon>
        <taxon>Alteromonadales</taxon>
        <taxon>Alteromonadaceae</taxon>
        <taxon>Alteromonas/Salinimonas group</taxon>
        <taxon>Alteromonas</taxon>
    </lineage>
</organism>
<dbReference type="CDD" id="cd00093">
    <property type="entry name" value="HTH_XRE"/>
    <property type="match status" value="1"/>
</dbReference>
<proteinExistence type="predicted"/>
<keyword evidence="2" id="KW-0238">DNA-binding</keyword>
<dbReference type="GO" id="GO:0003677">
    <property type="term" value="F:DNA binding"/>
    <property type="evidence" value="ECO:0007669"/>
    <property type="project" value="UniProtKB-KW"/>
</dbReference>
<dbReference type="Pfam" id="PF01381">
    <property type="entry name" value="HTH_3"/>
    <property type="match status" value="1"/>
</dbReference>
<evidence type="ECO:0000259" key="4">
    <source>
        <dbReference type="PROSITE" id="PS50943"/>
    </source>
</evidence>
<evidence type="ECO:0000313" key="5">
    <source>
        <dbReference type="EMBL" id="HBU51205.1"/>
    </source>
</evidence>
<gene>
    <name evidence="5" type="ORF">DEB45_08085</name>
</gene>
<protein>
    <submittedName>
        <fullName evidence="5">Transcriptional regulator</fullName>
    </submittedName>
</protein>
<dbReference type="InterPro" id="IPR001387">
    <property type="entry name" value="Cro/C1-type_HTH"/>
</dbReference>
<dbReference type="InterPro" id="IPR050807">
    <property type="entry name" value="TransReg_Diox_bact_type"/>
</dbReference>
<accession>A0A358DZU2</accession>
<keyword evidence="1" id="KW-0805">Transcription regulation</keyword>
<comment type="caution">
    <text evidence="5">The sequence shown here is derived from an EMBL/GenBank/DDBJ whole genome shotgun (WGS) entry which is preliminary data.</text>
</comment>
<reference evidence="5 6" key="1">
    <citation type="journal article" date="2018" name="Nat. Biotechnol.">
        <title>A standardized bacterial taxonomy based on genome phylogeny substantially revises the tree of life.</title>
        <authorList>
            <person name="Parks D.H."/>
            <person name="Chuvochina M."/>
            <person name="Waite D.W."/>
            <person name="Rinke C."/>
            <person name="Skarshewski A."/>
            <person name="Chaumeil P.A."/>
            <person name="Hugenholtz P."/>
        </authorList>
    </citation>
    <scope>NUCLEOTIDE SEQUENCE [LARGE SCALE GENOMIC DNA]</scope>
    <source>
        <strain evidence="5">UBA11621</strain>
    </source>
</reference>
<evidence type="ECO:0000256" key="2">
    <source>
        <dbReference type="ARBA" id="ARBA00023125"/>
    </source>
</evidence>
<evidence type="ECO:0000256" key="3">
    <source>
        <dbReference type="ARBA" id="ARBA00023163"/>
    </source>
</evidence>
<dbReference type="EMBL" id="DONK01000119">
    <property type="protein sequence ID" value="HBU51205.1"/>
    <property type="molecule type" value="Genomic_DNA"/>
</dbReference>
<dbReference type="GO" id="GO:0003700">
    <property type="term" value="F:DNA-binding transcription factor activity"/>
    <property type="evidence" value="ECO:0007669"/>
    <property type="project" value="TreeGrafter"/>
</dbReference>
<dbReference type="Gene3D" id="1.10.260.40">
    <property type="entry name" value="lambda repressor-like DNA-binding domains"/>
    <property type="match status" value="1"/>
</dbReference>
<dbReference type="PANTHER" id="PTHR46797:SF23">
    <property type="entry name" value="HTH-TYPE TRANSCRIPTIONAL REGULATOR SUTR"/>
    <property type="match status" value="1"/>
</dbReference>
<feature type="domain" description="HTH cro/C1-type" evidence="4">
    <location>
        <begin position="12"/>
        <end position="66"/>
    </location>
</feature>
<dbReference type="PROSITE" id="PS50943">
    <property type="entry name" value="HTH_CROC1"/>
    <property type="match status" value="1"/>
</dbReference>